<evidence type="ECO:0000256" key="9">
    <source>
        <dbReference type="RuleBase" id="RU364090"/>
    </source>
</evidence>
<protein>
    <recommendedName>
        <fullName evidence="3 9">Flagellar biosynthetic protein FliQ</fullName>
    </recommendedName>
</protein>
<dbReference type="Proteomes" id="UP000297714">
    <property type="component" value="Unassembled WGS sequence"/>
</dbReference>
<evidence type="ECO:0000313" key="10">
    <source>
        <dbReference type="EMBL" id="TGJ77904.1"/>
    </source>
</evidence>
<dbReference type="PANTHER" id="PTHR34040">
    <property type="entry name" value="FLAGELLAR BIOSYNTHETIC PROTEIN FLIQ"/>
    <property type="match status" value="1"/>
</dbReference>
<dbReference type="PIRSF" id="PIRSF004669">
    <property type="entry name" value="FliQ"/>
    <property type="match status" value="1"/>
</dbReference>
<dbReference type="AlphaFoldDB" id="A0A4Z0Y2G0"/>
<dbReference type="InterPro" id="IPR002191">
    <property type="entry name" value="Bac_export_3"/>
</dbReference>
<accession>A0A4Z0Y2G0</accession>
<dbReference type="PANTHER" id="PTHR34040:SF2">
    <property type="entry name" value="FLAGELLAR BIOSYNTHETIC PROTEIN FLIQ"/>
    <property type="match status" value="1"/>
</dbReference>
<keyword evidence="5 9" id="KW-0812">Transmembrane</keyword>
<evidence type="ECO:0000256" key="5">
    <source>
        <dbReference type="ARBA" id="ARBA00022692"/>
    </source>
</evidence>
<keyword evidence="4 9" id="KW-1003">Cell membrane</keyword>
<dbReference type="Pfam" id="PF01313">
    <property type="entry name" value="Bac_export_3"/>
    <property type="match status" value="1"/>
</dbReference>
<evidence type="ECO:0000256" key="3">
    <source>
        <dbReference type="ARBA" id="ARBA00021718"/>
    </source>
</evidence>
<dbReference type="GO" id="GO:0009306">
    <property type="term" value="P:protein secretion"/>
    <property type="evidence" value="ECO:0007669"/>
    <property type="project" value="InterPro"/>
</dbReference>
<evidence type="ECO:0000256" key="1">
    <source>
        <dbReference type="ARBA" id="ARBA00004651"/>
    </source>
</evidence>
<dbReference type="EMBL" id="SRMQ01000001">
    <property type="protein sequence ID" value="TGJ77904.1"/>
    <property type="molecule type" value="Genomic_DNA"/>
</dbReference>
<dbReference type="GO" id="GO:0005886">
    <property type="term" value="C:plasma membrane"/>
    <property type="evidence" value="ECO:0007669"/>
    <property type="project" value="UniProtKB-SubCell"/>
</dbReference>
<name>A0A4Z0Y2G0_9FIRM</name>
<feature type="transmembrane region" description="Helical" evidence="9">
    <location>
        <begin position="20"/>
        <end position="39"/>
    </location>
</feature>
<dbReference type="GO" id="GO:0009425">
    <property type="term" value="C:bacterial-type flagellum basal body"/>
    <property type="evidence" value="ECO:0007669"/>
    <property type="project" value="UniProtKB-SubCell"/>
</dbReference>
<dbReference type="NCBIfam" id="TIGR01402">
    <property type="entry name" value="fliQ"/>
    <property type="match status" value="1"/>
</dbReference>
<comment type="function">
    <text evidence="9">Role in flagellar biosynthesis.</text>
</comment>
<dbReference type="GO" id="GO:0044780">
    <property type="term" value="P:bacterial-type flagellum assembly"/>
    <property type="evidence" value="ECO:0007669"/>
    <property type="project" value="InterPro"/>
</dbReference>
<keyword evidence="7 9" id="KW-0472">Membrane</keyword>
<evidence type="ECO:0000256" key="7">
    <source>
        <dbReference type="ARBA" id="ARBA00023136"/>
    </source>
</evidence>
<organism evidence="10 11">
    <name type="scientific">Caproiciproducens galactitolivorans</name>
    <dbReference type="NCBI Taxonomy" id="642589"/>
    <lineage>
        <taxon>Bacteria</taxon>
        <taxon>Bacillati</taxon>
        <taxon>Bacillota</taxon>
        <taxon>Clostridia</taxon>
        <taxon>Eubacteriales</taxon>
        <taxon>Acutalibacteraceae</taxon>
        <taxon>Caproiciproducens</taxon>
    </lineage>
</organism>
<comment type="subcellular location">
    <subcellularLocation>
        <location evidence="1 9">Cell membrane</location>
        <topology evidence="1">Multi-pass membrane protein</topology>
    </subcellularLocation>
    <subcellularLocation>
        <location evidence="9">Bacterial flagellum basal body</location>
    </subcellularLocation>
</comment>
<evidence type="ECO:0000256" key="6">
    <source>
        <dbReference type="ARBA" id="ARBA00022989"/>
    </source>
</evidence>
<evidence type="ECO:0000256" key="8">
    <source>
        <dbReference type="ARBA" id="ARBA00023143"/>
    </source>
</evidence>
<reference evidence="10 11" key="1">
    <citation type="submission" date="2019-04" db="EMBL/GenBank/DDBJ databases">
        <authorList>
            <person name="Poehlein A."/>
            <person name="Bengelsdorf F.R."/>
            <person name="Duerre P."/>
            <person name="Daniel R."/>
        </authorList>
    </citation>
    <scope>NUCLEOTIDE SEQUENCE [LARGE SCALE GENOMIC DNA]</scope>
    <source>
        <strain evidence="10 11">BS-1</strain>
    </source>
</reference>
<evidence type="ECO:0000313" key="11">
    <source>
        <dbReference type="Proteomes" id="UP000297714"/>
    </source>
</evidence>
<dbReference type="OrthoDB" id="9806440at2"/>
<sequence>MTISQINEVLQAAMLVALKVAAPILIVSISLGLIVSILQAATQIHEQTLTFVPKLVAIGVILVILGPWMFETMNDFTMYIFRMIAKLS</sequence>
<keyword evidence="10" id="KW-0282">Flagellum</keyword>
<keyword evidence="11" id="KW-1185">Reference proteome</keyword>
<gene>
    <name evidence="9 10" type="primary">fliQ</name>
    <name evidence="10" type="ORF">CAGA_03130</name>
</gene>
<dbReference type="InterPro" id="IPR006305">
    <property type="entry name" value="FliQ"/>
</dbReference>
<dbReference type="PRINTS" id="PR00952">
    <property type="entry name" value="TYPE3IMQPROT"/>
</dbReference>
<keyword evidence="8 9" id="KW-0975">Bacterial flagellum</keyword>
<proteinExistence type="inferred from homology"/>
<keyword evidence="6 9" id="KW-1133">Transmembrane helix</keyword>
<comment type="caution">
    <text evidence="10">The sequence shown here is derived from an EMBL/GenBank/DDBJ whole genome shotgun (WGS) entry which is preliminary data.</text>
</comment>
<feature type="transmembrane region" description="Helical" evidence="9">
    <location>
        <begin position="51"/>
        <end position="70"/>
    </location>
</feature>
<dbReference type="RefSeq" id="WP_135656986.1">
    <property type="nucleotide sequence ID" value="NZ_JAJUFJ010000001.1"/>
</dbReference>
<keyword evidence="10" id="KW-0969">Cilium</keyword>
<evidence type="ECO:0000256" key="4">
    <source>
        <dbReference type="ARBA" id="ARBA00022475"/>
    </source>
</evidence>
<keyword evidence="10" id="KW-0966">Cell projection</keyword>
<evidence type="ECO:0000256" key="2">
    <source>
        <dbReference type="ARBA" id="ARBA00006156"/>
    </source>
</evidence>
<comment type="similarity">
    <text evidence="2 9">Belongs to the FliQ/MopD/SpaQ family.</text>
</comment>